<dbReference type="AlphaFoldDB" id="A0A7C1RAC9"/>
<dbReference type="InterPro" id="IPR041489">
    <property type="entry name" value="PDZ_6"/>
</dbReference>
<comment type="similarity">
    <text evidence="2">Belongs to the peptidase S1C family.</text>
</comment>
<name>A0A7C1RAC9_UNCAE</name>
<reference evidence="13" key="1">
    <citation type="journal article" date="2020" name="mSystems">
        <title>Genome- and Community-Level Interaction Insights into Carbon Utilization and Element Cycling Functions of Hydrothermarchaeota in Hydrothermal Sediment.</title>
        <authorList>
            <person name="Zhou Z."/>
            <person name="Liu Y."/>
            <person name="Xu W."/>
            <person name="Pan J."/>
            <person name="Luo Z.H."/>
            <person name="Li M."/>
        </authorList>
    </citation>
    <scope>NUCLEOTIDE SEQUENCE [LARGE SCALE GENOMIC DNA]</scope>
    <source>
        <strain evidence="13">HyVt-329</strain>
    </source>
</reference>
<dbReference type="GO" id="GO:0006508">
    <property type="term" value="P:proteolysis"/>
    <property type="evidence" value="ECO:0007669"/>
    <property type="project" value="UniProtKB-KW"/>
</dbReference>
<keyword evidence="11" id="KW-0472">Membrane</keyword>
<evidence type="ECO:0000256" key="8">
    <source>
        <dbReference type="ARBA" id="ARBA00022825"/>
    </source>
</evidence>
<evidence type="ECO:0000256" key="3">
    <source>
        <dbReference type="ARBA" id="ARBA00022670"/>
    </source>
</evidence>
<gene>
    <name evidence="13" type="ORF">ENH69_00825</name>
</gene>
<sequence length="540" mass="59477">MFERLSASKMFRFPFVFWMVLMGGLIAVVIGLVSLGYPVPATELQGLEGTLYQESKEAYSIAPDSLEGMIVNTVELVSPAVVSISTERTVASFRSSRERSYGERFENFDQFFRRFFRSPQPRREFKQKGLGSGMIINENGYILTNEHVIHQVDEGGISITLSDGRILDAEIVETDLESDLAVLKIKADSLPVVTLGDSDNLRVGQWAIAIGDPFGYALSELNQRYEPTVTVGVISARERAMQIGGTGTELRVYTDLIQTDASINPGNSGGPLVNIHGEVIGINSAILSPSGVGSIGIGFAVPINKAKRILDSLVKYGTIEWPWIGIYMQPELTEDLAKKFGVERGVLVTEVVKSSPAEKAGVKAGDVIQKVNEKEVNSPLDLKNEILKLEIGEEIVLALVREKEQITIALTTGRIPEEIVRAEEEIEEEETEKEIKEALDKAPEEVLLGIKVQPITSELRKKYDLAEDEQGVVVTQVIPAGPAMQAGIESGAVIKEVEQKEITDMDDFREALQEVKPGEMILLRVRQGVWTMYITIPTNK</sequence>
<keyword evidence="11" id="KW-0812">Transmembrane</keyword>
<protein>
    <submittedName>
        <fullName evidence="13">Do family serine endopeptidase</fullName>
    </submittedName>
</protein>
<keyword evidence="6" id="KW-0574">Periplasm</keyword>
<dbReference type="InterPro" id="IPR001940">
    <property type="entry name" value="Peptidase_S1C"/>
</dbReference>
<dbReference type="GO" id="GO:0004252">
    <property type="term" value="F:serine-type endopeptidase activity"/>
    <property type="evidence" value="ECO:0007669"/>
    <property type="project" value="InterPro"/>
</dbReference>
<feature type="transmembrane region" description="Helical" evidence="11">
    <location>
        <begin position="12"/>
        <end position="37"/>
    </location>
</feature>
<dbReference type="SUPFAM" id="SSF50156">
    <property type="entry name" value="PDZ domain-like"/>
    <property type="match status" value="2"/>
</dbReference>
<evidence type="ECO:0000256" key="6">
    <source>
        <dbReference type="ARBA" id="ARBA00022764"/>
    </source>
</evidence>
<feature type="binding site" evidence="10">
    <location>
        <position position="87"/>
    </location>
    <ligand>
        <name>substrate</name>
    </ligand>
</feature>
<keyword evidence="5" id="KW-0677">Repeat</keyword>
<proteinExistence type="inferred from homology"/>
<evidence type="ECO:0000256" key="1">
    <source>
        <dbReference type="ARBA" id="ARBA00004418"/>
    </source>
</evidence>
<evidence type="ECO:0000256" key="10">
    <source>
        <dbReference type="PIRSR" id="PIRSR611782-2"/>
    </source>
</evidence>
<dbReference type="Pfam" id="PF17820">
    <property type="entry name" value="PDZ_6"/>
    <property type="match status" value="1"/>
</dbReference>
<keyword evidence="3" id="KW-0645">Protease</keyword>
<accession>A0A7C1RAC9</accession>
<dbReference type="NCBIfam" id="TIGR02037">
    <property type="entry name" value="degP_htrA_DO"/>
    <property type="match status" value="1"/>
</dbReference>
<evidence type="ECO:0000256" key="11">
    <source>
        <dbReference type="SAM" id="Phobius"/>
    </source>
</evidence>
<dbReference type="EMBL" id="DRFT01000058">
    <property type="protein sequence ID" value="HDZ49744.1"/>
    <property type="molecule type" value="Genomic_DNA"/>
</dbReference>
<evidence type="ECO:0000256" key="2">
    <source>
        <dbReference type="ARBA" id="ARBA00010541"/>
    </source>
</evidence>
<dbReference type="Pfam" id="PF13365">
    <property type="entry name" value="Trypsin_2"/>
    <property type="match status" value="1"/>
</dbReference>
<feature type="binding site" evidence="10">
    <location>
        <position position="179"/>
    </location>
    <ligand>
        <name>substrate</name>
    </ligand>
</feature>
<dbReference type="InterPro" id="IPR001478">
    <property type="entry name" value="PDZ"/>
</dbReference>
<organism evidence="13">
    <name type="scientific">Aerophobetes bacterium</name>
    <dbReference type="NCBI Taxonomy" id="2030807"/>
    <lineage>
        <taxon>Bacteria</taxon>
        <taxon>Candidatus Aerophobota</taxon>
    </lineage>
</organism>
<evidence type="ECO:0000256" key="4">
    <source>
        <dbReference type="ARBA" id="ARBA00022729"/>
    </source>
</evidence>
<dbReference type="GO" id="GO:0042597">
    <property type="term" value="C:periplasmic space"/>
    <property type="evidence" value="ECO:0007669"/>
    <property type="project" value="UniProtKB-SubCell"/>
</dbReference>
<evidence type="ECO:0000256" key="9">
    <source>
        <dbReference type="PIRSR" id="PIRSR611782-1"/>
    </source>
</evidence>
<evidence type="ECO:0000313" key="13">
    <source>
        <dbReference type="EMBL" id="HDZ49744.1"/>
    </source>
</evidence>
<feature type="domain" description="PDZ" evidence="12">
    <location>
        <begin position="300"/>
        <end position="414"/>
    </location>
</feature>
<comment type="caution">
    <text evidence="13">The sequence shown here is derived from an EMBL/GenBank/DDBJ whole genome shotgun (WGS) entry which is preliminary data.</text>
</comment>
<feature type="active site" description="Charge relay system" evidence="9">
    <location>
        <position position="179"/>
    </location>
</feature>
<dbReference type="PANTHER" id="PTHR22939">
    <property type="entry name" value="SERINE PROTEASE FAMILY S1C HTRA-RELATED"/>
    <property type="match status" value="1"/>
</dbReference>
<keyword evidence="11" id="KW-1133">Transmembrane helix</keyword>
<dbReference type="Proteomes" id="UP000885667">
    <property type="component" value="Unassembled WGS sequence"/>
</dbReference>
<feature type="binding site" evidence="10">
    <location>
        <begin position="266"/>
        <end position="268"/>
    </location>
    <ligand>
        <name>substrate</name>
    </ligand>
</feature>
<dbReference type="SUPFAM" id="SSF50494">
    <property type="entry name" value="Trypsin-like serine proteases"/>
    <property type="match status" value="1"/>
</dbReference>
<dbReference type="PROSITE" id="PS50106">
    <property type="entry name" value="PDZ"/>
    <property type="match status" value="1"/>
</dbReference>
<dbReference type="Gene3D" id="2.40.10.120">
    <property type="match status" value="1"/>
</dbReference>
<feature type="active site" description="Charge relay system" evidence="9">
    <location>
        <position position="147"/>
    </location>
</feature>
<keyword evidence="7" id="KW-0378">Hydrolase</keyword>
<evidence type="ECO:0000256" key="5">
    <source>
        <dbReference type="ARBA" id="ARBA00022737"/>
    </source>
</evidence>
<comment type="subcellular location">
    <subcellularLocation>
        <location evidence="1">Periplasm</location>
    </subcellularLocation>
</comment>
<dbReference type="SMART" id="SM00228">
    <property type="entry name" value="PDZ"/>
    <property type="match status" value="2"/>
</dbReference>
<feature type="binding site" evidence="10">
    <location>
        <position position="147"/>
    </location>
    <ligand>
        <name>substrate</name>
    </ligand>
</feature>
<keyword evidence="8" id="KW-0720">Serine protease</keyword>
<dbReference type="Gene3D" id="2.30.42.10">
    <property type="match status" value="2"/>
</dbReference>
<evidence type="ECO:0000256" key="7">
    <source>
        <dbReference type="ARBA" id="ARBA00022801"/>
    </source>
</evidence>
<dbReference type="InterPro" id="IPR009003">
    <property type="entry name" value="Peptidase_S1_PA"/>
</dbReference>
<keyword evidence="4" id="KW-0732">Signal</keyword>
<dbReference type="InterPro" id="IPR036034">
    <property type="entry name" value="PDZ_sf"/>
</dbReference>
<dbReference type="InterPro" id="IPR011782">
    <property type="entry name" value="Pept_S1C_Do"/>
</dbReference>
<dbReference type="PRINTS" id="PR00834">
    <property type="entry name" value="PROTEASES2C"/>
</dbReference>
<evidence type="ECO:0000259" key="12">
    <source>
        <dbReference type="PROSITE" id="PS50106"/>
    </source>
</evidence>
<dbReference type="Pfam" id="PF13180">
    <property type="entry name" value="PDZ_2"/>
    <property type="match status" value="1"/>
</dbReference>
<dbReference type="PANTHER" id="PTHR22939:SF129">
    <property type="entry name" value="SERINE PROTEASE HTRA2, MITOCHONDRIAL"/>
    <property type="match status" value="1"/>
</dbReference>
<feature type="active site" description="Charge relay system" evidence="9">
    <location>
        <position position="268"/>
    </location>
</feature>